<proteinExistence type="predicted"/>
<name>A0A6C0L0M2_9ZZZZ</name>
<feature type="transmembrane region" description="Helical" evidence="1">
    <location>
        <begin position="58"/>
        <end position="78"/>
    </location>
</feature>
<reference evidence="2" key="1">
    <citation type="journal article" date="2020" name="Nature">
        <title>Giant virus diversity and host interactions through global metagenomics.</title>
        <authorList>
            <person name="Schulz F."/>
            <person name="Roux S."/>
            <person name="Paez-Espino D."/>
            <person name="Jungbluth S."/>
            <person name="Walsh D.A."/>
            <person name="Denef V.J."/>
            <person name="McMahon K.D."/>
            <person name="Konstantinidis K.T."/>
            <person name="Eloe-Fadrosh E.A."/>
            <person name="Kyrpides N.C."/>
            <person name="Woyke T."/>
        </authorList>
    </citation>
    <scope>NUCLEOTIDE SEQUENCE</scope>
    <source>
        <strain evidence="2">GVMAG-S-ERX555907-102</strain>
    </source>
</reference>
<feature type="transmembrane region" description="Helical" evidence="1">
    <location>
        <begin position="85"/>
        <end position="108"/>
    </location>
</feature>
<dbReference type="EMBL" id="MN741007">
    <property type="protein sequence ID" value="QHU22467.1"/>
    <property type="molecule type" value="Genomic_DNA"/>
</dbReference>
<sequence length="110" mass="12425">MVSKLKYSFDMKQLCSPAMVYFAISAIALTLLGIQNLNGDDHTLCVGTYKCSIASKTLILALNAIYILFWTFVLDLFCKAGYKELSWFIVLIPIILIFVFFGLIMLQVQI</sequence>
<evidence type="ECO:0000313" key="2">
    <source>
        <dbReference type="EMBL" id="QHU22467.1"/>
    </source>
</evidence>
<organism evidence="2">
    <name type="scientific">viral metagenome</name>
    <dbReference type="NCBI Taxonomy" id="1070528"/>
    <lineage>
        <taxon>unclassified sequences</taxon>
        <taxon>metagenomes</taxon>
        <taxon>organismal metagenomes</taxon>
    </lineage>
</organism>
<dbReference type="AlphaFoldDB" id="A0A6C0L0M2"/>
<keyword evidence="1" id="KW-1133">Transmembrane helix</keyword>
<protein>
    <submittedName>
        <fullName evidence="2">Uncharacterized protein</fullName>
    </submittedName>
</protein>
<accession>A0A6C0L0M2</accession>
<evidence type="ECO:0000256" key="1">
    <source>
        <dbReference type="SAM" id="Phobius"/>
    </source>
</evidence>
<keyword evidence="1" id="KW-0472">Membrane</keyword>
<feature type="transmembrane region" description="Helical" evidence="1">
    <location>
        <begin position="20"/>
        <end position="38"/>
    </location>
</feature>
<keyword evidence="1" id="KW-0812">Transmembrane</keyword>